<dbReference type="CDD" id="cd22997">
    <property type="entry name" value="GT_LH"/>
    <property type="match status" value="1"/>
</dbReference>
<evidence type="ECO:0000313" key="3">
    <source>
        <dbReference type="Proteomes" id="UP000243579"/>
    </source>
</evidence>
<comment type="caution">
    <text evidence="2">The sequence shown here is derived from an EMBL/GenBank/DDBJ whole genome shotgun (WGS) entry which is preliminary data.</text>
</comment>
<dbReference type="OrthoDB" id="69177at2759"/>
<gene>
    <name evidence="2" type="ORF">ACHHYP_03393</name>
</gene>
<proteinExistence type="predicted"/>
<accession>A0A1V9ZS05</accession>
<protein>
    <submittedName>
        <fullName evidence="2">Uncharacterized protein</fullName>
    </submittedName>
</protein>
<organism evidence="2 3">
    <name type="scientific">Achlya hypogyna</name>
    <name type="common">Oomycete</name>
    <name type="synonym">Protoachlya hypogyna</name>
    <dbReference type="NCBI Taxonomy" id="1202772"/>
    <lineage>
        <taxon>Eukaryota</taxon>
        <taxon>Sar</taxon>
        <taxon>Stramenopiles</taxon>
        <taxon>Oomycota</taxon>
        <taxon>Saprolegniomycetes</taxon>
        <taxon>Saprolegniales</taxon>
        <taxon>Achlyaceae</taxon>
        <taxon>Achlya</taxon>
    </lineage>
</organism>
<evidence type="ECO:0000256" key="1">
    <source>
        <dbReference type="SAM" id="MobiDB-lite"/>
    </source>
</evidence>
<reference evidence="2 3" key="1">
    <citation type="journal article" date="2014" name="Genome Biol. Evol.">
        <title>The secreted proteins of Achlya hypogyna and Thraustotheca clavata identify the ancestral oomycete secretome and reveal gene acquisitions by horizontal gene transfer.</title>
        <authorList>
            <person name="Misner I."/>
            <person name="Blouin N."/>
            <person name="Leonard G."/>
            <person name="Richards T.A."/>
            <person name="Lane C.E."/>
        </authorList>
    </citation>
    <scope>NUCLEOTIDE SEQUENCE [LARGE SCALE GENOMIC DNA]</scope>
    <source>
        <strain evidence="2 3">ATCC 48635</strain>
    </source>
</reference>
<dbReference type="Proteomes" id="UP000243579">
    <property type="component" value="Unassembled WGS sequence"/>
</dbReference>
<evidence type="ECO:0000313" key="2">
    <source>
        <dbReference type="EMBL" id="OQS00570.1"/>
    </source>
</evidence>
<dbReference type="AlphaFoldDB" id="A0A1V9ZS05"/>
<dbReference type="EMBL" id="JNBR01000029">
    <property type="protein sequence ID" value="OQS00570.1"/>
    <property type="molecule type" value="Genomic_DNA"/>
</dbReference>
<keyword evidence="3" id="KW-1185">Reference proteome</keyword>
<feature type="region of interest" description="Disordered" evidence="1">
    <location>
        <begin position="52"/>
        <end position="84"/>
    </location>
</feature>
<sequence>MVQRSTTLLASLGGLAVLIVVFNTISLVHLHNIQNGQRKLENPSPRLIRTTTVPTSTQAHNEVHPTTTTPPTEVPAPSQAPTPQFTPRRIHFVTLADDDRPEICLVAAAVYQAGHVLQVLAWNHSTHFFDNTSCGAQCGANAANDFRVGQQKKTHWLHHYMEHHPDLHDDDLVLYTDAYDVVVQADVNVLSALFLNQTSGRRGIIFNSEPTCGDSFTLGGDYGAQLRAAAFAVQPTVGDPVTMVRGTDMCDAIHARSIASSPGTGPNLYLGSGGILGDVATVRTFLQRVKQVHKEQQDAYEAGRSPFFFYGDQISFQLAYVRFPELNAQVDRDGAIYFVVSSAVRAGTMSHLLPNVGCDDGYYANAVGSTLEWSNSIPVFFHFPGGYKFMYNSCARPVAAALAKDRRQHYMYDVDRHSKIPLATVCPQYAT</sequence>
<name>A0A1V9ZS05_ACHHY</name>